<proteinExistence type="predicted"/>
<dbReference type="EMBL" id="KI913963">
    <property type="protein sequence ID" value="ETW00979.1"/>
    <property type="molecule type" value="Genomic_DNA"/>
</dbReference>
<dbReference type="PROSITE" id="PS50011">
    <property type="entry name" value="PROTEIN_KINASE_DOM"/>
    <property type="match status" value="1"/>
</dbReference>
<organism evidence="4">
    <name type="scientific">Aphanomyces invadans</name>
    <dbReference type="NCBI Taxonomy" id="157072"/>
    <lineage>
        <taxon>Eukaryota</taxon>
        <taxon>Sar</taxon>
        <taxon>Stramenopiles</taxon>
        <taxon>Oomycota</taxon>
        <taxon>Saprolegniomycetes</taxon>
        <taxon>Saprolegniales</taxon>
        <taxon>Verrucalvaceae</taxon>
        <taxon>Aphanomyces</taxon>
    </lineage>
</organism>
<gene>
    <name evidence="4" type="ORF">H310_06622</name>
</gene>
<keyword evidence="2" id="KW-0472">Membrane</keyword>
<dbReference type="AlphaFoldDB" id="A0A024U418"/>
<reference evidence="4" key="1">
    <citation type="submission" date="2013-12" db="EMBL/GenBank/DDBJ databases">
        <title>The Genome Sequence of Aphanomyces invadans NJM9701.</title>
        <authorList>
            <consortium name="The Broad Institute Genomics Platform"/>
            <person name="Russ C."/>
            <person name="Tyler B."/>
            <person name="van West P."/>
            <person name="Dieguez-Uribeondo J."/>
            <person name="Young S.K."/>
            <person name="Zeng Q."/>
            <person name="Gargeya S."/>
            <person name="Fitzgerald M."/>
            <person name="Abouelleil A."/>
            <person name="Alvarado L."/>
            <person name="Chapman S.B."/>
            <person name="Gainer-Dewar J."/>
            <person name="Goldberg J."/>
            <person name="Griggs A."/>
            <person name="Gujja S."/>
            <person name="Hansen M."/>
            <person name="Howarth C."/>
            <person name="Imamovic A."/>
            <person name="Ireland A."/>
            <person name="Larimer J."/>
            <person name="McCowan C."/>
            <person name="Murphy C."/>
            <person name="Pearson M."/>
            <person name="Poon T.W."/>
            <person name="Priest M."/>
            <person name="Roberts A."/>
            <person name="Saif S."/>
            <person name="Shea T."/>
            <person name="Sykes S."/>
            <person name="Wortman J."/>
            <person name="Nusbaum C."/>
            <person name="Birren B."/>
        </authorList>
    </citation>
    <scope>NUCLEOTIDE SEQUENCE [LARGE SCALE GENOMIC DNA]</scope>
    <source>
        <strain evidence="4">NJM9701</strain>
    </source>
</reference>
<dbReference type="RefSeq" id="XP_008869977.1">
    <property type="nucleotide sequence ID" value="XM_008871755.1"/>
</dbReference>
<feature type="domain" description="Protein kinase" evidence="3">
    <location>
        <begin position="437"/>
        <end position="697"/>
    </location>
</feature>
<feature type="transmembrane region" description="Helical" evidence="2">
    <location>
        <begin position="186"/>
        <end position="205"/>
    </location>
</feature>
<dbReference type="PROSITE" id="PS00108">
    <property type="entry name" value="PROTEIN_KINASE_ST"/>
    <property type="match status" value="1"/>
</dbReference>
<dbReference type="InterPro" id="IPR008271">
    <property type="entry name" value="Ser/Thr_kinase_AS"/>
</dbReference>
<keyword evidence="4" id="KW-0418">Kinase</keyword>
<dbReference type="InterPro" id="IPR051681">
    <property type="entry name" value="Ser/Thr_Kinases-Pseudokinases"/>
</dbReference>
<feature type="transmembrane region" description="Helical" evidence="2">
    <location>
        <begin position="317"/>
        <end position="334"/>
    </location>
</feature>
<dbReference type="PANTHER" id="PTHR44329:SF214">
    <property type="entry name" value="PROTEIN KINASE DOMAIN-CONTAINING PROTEIN"/>
    <property type="match status" value="1"/>
</dbReference>
<keyword evidence="2" id="KW-0812">Transmembrane</keyword>
<feature type="transmembrane region" description="Helical" evidence="2">
    <location>
        <begin position="148"/>
        <end position="166"/>
    </location>
</feature>
<dbReference type="PANTHER" id="PTHR44329">
    <property type="entry name" value="SERINE/THREONINE-PROTEIN KINASE TNNI3K-RELATED"/>
    <property type="match status" value="1"/>
</dbReference>
<accession>A0A024U418</accession>
<evidence type="ECO:0000256" key="2">
    <source>
        <dbReference type="SAM" id="Phobius"/>
    </source>
</evidence>
<dbReference type="GO" id="GO:0005524">
    <property type="term" value="F:ATP binding"/>
    <property type="evidence" value="ECO:0007669"/>
    <property type="project" value="InterPro"/>
</dbReference>
<feature type="region of interest" description="Disordered" evidence="1">
    <location>
        <begin position="37"/>
        <end position="59"/>
    </location>
</feature>
<keyword evidence="4" id="KW-0808">Transferase</keyword>
<name>A0A024U418_9STRA</name>
<evidence type="ECO:0000256" key="1">
    <source>
        <dbReference type="SAM" id="MobiDB-lite"/>
    </source>
</evidence>
<sequence length="734" mass="83623">MSKKTVTPFGMAPSPEERDTVIAMTGALPRHIESSRKHATFATPRGDETPQHAGASVPMHTPVSDKDDYFFQVRCKGMEENVILSTDDSESFIQARQAACDTMKQFFWRSASTKESSLMTIFNFFHNARTEESYQLDVSQQSIYQSQVVLFLLIVSRVAMVVWWFNTKHDTPLVGMDFIADKYADPFHWAFLPLAVMALLPFRVFNSWGKTKLFAYWIRRYWKHFVTLILMLFCVGYFVYYKTVHRSSLSDFRTRHNNAGSCGRDIAGMHAGAASLFDDIAASISGLQDYLYNMFIINVTATSLVLCLTLKLDFPQAALVLGSSFVFYLLDWTLDPPTNAVYYTSNYFVFSFAIVLPIVTGLTAFYFIDRDARMAFFSKVNAERVNTALKHGVTVNRLQYQTQGRVGVFEEQLLLELLAKTPENALIHNVSIPFGDLTLHELMTEHAKGDVVRGEYTGLRVAIKRLSVLTRETIMDFKAHVELLACLRHPNVVQFIGASFDVLTNVCVVTEYVEKGNVYNLLRTPMALEWNDPLLQIAIDAAQGIAYLHHSNVIHRDLKCENLLCTATYACKVSDFGESKQVQTQECLETMVGTPYWLAPEILREIPYQNKVDCYSFGIVLIELESRRDPYFDCDDLRTIDIMMQVAMGTLRPTIPPTCPPRRRALIEQCLSDLPTERPSMVTILKTLQTDIRDEVLGSRLNFSDPQQNRRQLLQKHQMLNRRGLHEVLASDQE</sequence>
<dbReference type="InterPro" id="IPR001245">
    <property type="entry name" value="Ser-Thr/Tyr_kinase_cat_dom"/>
</dbReference>
<feature type="transmembrane region" description="Helical" evidence="2">
    <location>
        <begin position="225"/>
        <end position="241"/>
    </location>
</feature>
<dbReference type="PRINTS" id="PR00109">
    <property type="entry name" value="TYRKINASE"/>
</dbReference>
<dbReference type="InterPro" id="IPR011009">
    <property type="entry name" value="Kinase-like_dom_sf"/>
</dbReference>
<dbReference type="InterPro" id="IPR000719">
    <property type="entry name" value="Prot_kinase_dom"/>
</dbReference>
<feature type="transmembrane region" description="Helical" evidence="2">
    <location>
        <begin position="346"/>
        <end position="368"/>
    </location>
</feature>
<dbReference type="VEuPathDB" id="FungiDB:H310_06622"/>
<dbReference type="GeneID" id="20083672"/>
<keyword evidence="2" id="KW-1133">Transmembrane helix</keyword>
<dbReference type="Gene3D" id="3.30.200.20">
    <property type="entry name" value="Phosphorylase Kinase, domain 1"/>
    <property type="match status" value="1"/>
</dbReference>
<dbReference type="SMART" id="SM00220">
    <property type="entry name" value="S_TKc"/>
    <property type="match status" value="1"/>
</dbReference>
<dbReference type="STRING" id="157072.A0A024U418"/>
<dbReference type="eggNOG" id="KOG0192">
    <property type="taxonomic scope" value="Eukaryota"/>
</dbReference>
<feature type="transmembrane region" description="Helical" evidence="2">
    <location>
        <begin position="290"/>
        <end position="310"/>
    </location>
</feature>
<dbReference type="Pfam" id="PF07714">
    <property type="entry name" value="PK_Tyr_Ser-Thr"/>
    <property type="match status" value="1"/>
</dbReference>
<dbReference type="SUPFAM" id="SSF56112">
    <property type="entry name" value="Protein kinase-like (PK-like)"/>
    <property type="match status" value="1"/>
</dbReference>
<dbReference type="CDD" id="cd13999">
    <property type="entry name" value="STKc_MAP3K-like"/>
    <property type="match status" value="1"/>
</dbReference>
<dbReference type="Gene3D" id="1.10.510.10">
    <property type="entry name" value="Transferase(Phosphotransferase) domain 1"/>
    <property type="match status" value="1"/>
</dbReference>
<dbReference type="OrthoDB" id="4062651at2759"/>
<protein>
    <submittedName>
        <fullName evidence="4">TKL/DRK protein kinase</fullName>
    </submittedName>
</protein>
<evidence type="ECO:0000259" key="3">
    <source>
        <dbReference type="PROSITE" id="PS50011"/>
    </source>
</evidence>
<dbReference type="GO" id="GO:0004674">
    <property type="term" value="F:protein serine/threonine kinase activity"/>
    <property type="evidence" value="ECO:0007669"/>
    <property type="project" value="TreeGrafter"/>
</dbReference>
<evidence type="ECO:0000313" key="4">
    <source>
        <dbReference type="EMBL" id="ETW00979.1"/>
    </source>
</evidence>